<dbReference type="AlphaFoldDB" id="A0A3Q9BJT6"/>
<evidence type="ECO:0000313" key="2">
    <source>
        <dbReference type="Proteomes" id="UP000273326"/>
    </source>
</evidence>
<dbReference type="RefSeq" id="WP_126109018.1">
    <property type="nucleotide sequence ID" value="NZ_CP034465.1"/>
</dbReference>
<keyword evidence="2" id="KW-1185">Reference proteome</keyword>
<evidence type="ECO:0000313" key="1">
    <source>
        <dbReference type="EMBL" id="AZP03940.1"/>
    </source>
</evidence>
<dbReference type="SUPFAM" id="SSF49785">
    <property type="entry name" value="Galactose-binding domain-like"/>
    <property type="match status" value="1"/>
</dbReference>
<accession>A0A3Q9BJT6</accession>
<protein>
    <recommendedName>
        <fullName evidence="3">Carbohydrate-binding protein</fullName>
    </recommendedName>
</protein>
<organism evidence="1 2">
    <name type="scientific">Jeotgalibaca ciconiae</name>
    <dbReference type="NCBI Taxonomy" id="2496265"/>
    <lineage>
        <taxon>Bacteria</taxon>
        <taxon>Bacillati</taxon>
        <taxon>Bacillota</taxon>
        <taxon>Bacilli</taxon>
        <taxon>Lactobacillales</taxon>
        <taxon>Carnobacteriaceae</taxon>
        <taxon>Jeotgalibaca</taxon>
    </lineage>
</organism>
<name>A0A3Q9BJT6_9LACT</name>
<gene>
    <name evidence="1" type="ORF">EJN90_04220</name>
</gene>
<dbReference type="KEGG" id="jeh:EJN90_04220"/>
<dbReference type="Proteomes" id="UP000273326">
    <property type="component" value="Chromosome"/>
</dbReference>
<evidence type="ECO:0008006" key="3">
    <source>
        <dbReference type="Google" id="ProtNLM"/>
    </source>
</evidence>
<proteinExistence type="predicted"/>
<sequence>MKLSILNQEDTVLVEKNIQERGYLFYESTYQEGDRIQLELDDAEQFVKVKIDDAMAESIIFISGKTWTFELPSQKNLKNAYPINAFAGEKHYISVSIPSEEEVYAYRNLAFNPVDQNKKEEAFPHASANVETRNEATFFARNAIDGILANEGHGYWPYQSWGINQQADAALRVYFGKKVEVDRFAIALRADFPHDSYWTQATLEFSDGSREVIALEKDADLQFFDMEKRTVDWVEIKELIKAEDESPFPALSQLEIYGRYVK</sequence>
<dbReference type="OrthoDB" id="5674083at2"/>
<dbReference type="InterPro" id="IPR008979">
    <property type="entry name" value="Galactose-bd-like_sf"/>
</dbReference>
<reference evidence="2" key="1">
    <citation type="submission" date="2018-12" db="EMBL/GenBank/DDBJ databases">
        <title>Complete genome sequencing of Jeotgalibaca sp. H21T32.</title>
        <authorList>
            <person name="Bae J.-W."/>
            <person name="Lee S.-Y."/>
        </authorList>
    </citation>
    <scope>NUCLEOTIDE SEQUENCE [LARGE SCALE GENOMIC DNA]</scope>
    <source>
        <strain evidence="2">H21T32</strain>
    </source>
</reference>
<dbReference type="EMBL" id="CP034465">
    <property type="protein sequence ID" value="AZP03940.1"/>
    <property type="molecule type" value="Genomic_DNA"/>
</dbReference>